<dbReference type="Pfam" id="PF00005">
    <property type="entry name" value="ABC_tran"/>
    <property type="match status" value="1"/>
</dbReference>
<keyword evidence="6 15" id="KW-0067">ATP-binding</keyword>
<evidence type="ECO:0000256" key="7">
    <source>
        <dbReference type="ARBA" id="ARBA00022927"/>
    </source>
</evidence>
<keyword evidence="10" id="KW-0080">Bacteriocin transport</keyword>
<dbReference type="Gene3D" id="1.20.1560.10">
    <property type="entry name" value="ABC transporter type 1, transmembrane domain"/>
    <property type="match status" value="1"/>
</dbReference>
<dbReference type="CDD" id="cd18571">
    <property type="entry name" value="ABC_6TM_peptidase_like"/>
    <property type="match status" value="1"/>
</dbReference>
<dbReference type="Pfam" id="PF03412">
    <property type="entry name" value="Peptidase_C39"/>
    <property type="match status" value="1"/>
</dbReference>
<evidence type="ECO:0000259" key="12">
    <source>
        <dbReference type="PROSITE" id="PS50893"/>
    </source>
</evidence>
<dbReference type="Pfam" id="PF00664">
    <property type="entry name" value="ABC_membrane"/>
    <property type="match status" value="1"/>
</dbReference>
<dbReference type="PANTHER" id="PTHR24221:SF654">
    <property type="entry name" value="ATP-BINDING CASSETTE SUB-FAMILY B MEMBER 6"/>
    <property type="match status" value="1"/>
</dbReference>
<keyword evidence="4 11" id="KW-0812">Transmembrane</keyword>
<dbReference type="GO" id="GO:0005524">
    <property type="term" value="F:ATP binding"/>
    <property type="evidence" value="ECO:0007669"/>
    <property type="project" value="UniProtKB-KW"/>
</dbReference>
<dbReference type="Proteomes" id="UP000035213">
    <property type="component" value="Chromosome"/>
</dbReference>
<protein>
    <submittedName>
        <fullName evidence="15">ABC transporter ATP-binding protein</fullName>
    </submittedName>
</protein>
<feature type="transmembrane region" description="Helical" evidence="11">
    <location>
        <begin position="187"/>
        <end position="209"/>
    </location>
</feature>
<dbReference type="GO" id="GO:0034040">
    <property type="term" value="F:ATPase-coupled lipid transmembrane transporter activity"/>
    <property type="evidence" value="ECO:0007669"/>
    <property type="project" value="TreeGrafter"/>
</dbReference>
<feature type="domain" description="ABC transmembrane type-1" evidence="13">
    <location>
        <begin position="191"/>
        <end position="470"/>
    </location>
</feature>
<evidence type="ECO:0000256" key="1">
    <source>
        <dbReference type="ARBA" id="ARBA00004651"/>
    </source>
</evidence>
<dbReference type="InterPro" id="IPR011527">
    <property type="entry name" value="ABC1_TM_dom"/>
</dbReference>
<dbReference type="Gene3D" id="3.90.70.10">
    <property type="entry name" value="Cysteine proteinases"/>
    <property type="match status" value="1"/>
</dbReference>
<feature type="transmembrane region" description="Helical" evidence="11">
    <location>
        <begin position="221"/>
        <end position="238"/>
    </location>
</feature>
<evidence type="ECO:0000256" key="2">
    <source>
        <dbReference type="ARBA" id="ARBA00022448"/>
    </source>
</evidence>
<dbReference type="Gene3D" id="3.40.50.300">
    <property type="entry name" value="P-loop containing nucleotide triphosphate hydrolases"/>
    <property type="match status" value="1"/>
</dbReference>
<feature type="domain" description="Peptidase C39" evidence="14">
    <location>
        <begin position="15"/>
        <end position="139"/>
    </location>
</feature>
<dbReference type="RefSeq" id="WP_053327666.1">
    <property type="nucleotide sequence ID" value="NZ_CP009928.1"/>
</dbReference>
<dbReference type="GO" id="GO:0008233">
    <property type="term" value="F:peptidase activity"/>
    <property type="evidence" value="ECO:0007669"/>
    <property type="project" value="InterPro"/>
</dbReference>
<dbReference type="SUPFAM" id="SSF90123">
    <property type="entry name" value="ABC transporter transmembrane region"/>
    <property type="match status" value="1"/>
</dbReference>
<dbReference type="STRING" id="1324352.OK18_07970"/>
<dbReference type="PATRIC" id="fig|1324352.5.peg.1671"/>
<dbReference type="GO" id="GO:0140359">
    <property type="term" value="F:ABC-type transporter activity"/>
    <property type="evidence" value="ECO:0007669"/>
    <property type="project" value="InterPro"/>
</dbReference>
<keyword evidence="9 11" id="KW-0472">Membrane</keyword>
<keyword evidence="8 11" id="KW-1133">Transmembrane helix</keyword>
<sequence>MIGLNNYDKFPFYKQIDSKDCGPTCIRIVSKYYGKDVSLSQLRKLAQTTREGSSLLNLSEACEKIGYRTIGVRTDFDTLVEDVPLPAIVMWNKNHFVVVYKIEKKRKDTLVYVSDPGFGLVKFKKDEFLRHWIGNNADEKTREGIVLTLEPSPSFFANKFDDENIEAGNNKINLKFIIAYLAKYKKLIFHLLLGLFISSVITLIVPFLTQSIVDIGIAQNNINFIYLILLAQISLYIGRVSSLAIREWIFLHLSTRINLSVISDFFIKLMKLPISYFDSRMTGDLMQRINDHERIEKLLTNNSLNTIFSLFNLIVFSIVLLYYNVTLFFIFAIGSFLYFSWIFFFLKKRKILDYKRFSQISQEQSTVIELINGMQEIKMHNAERQKRWGWEKMQISLFKINLKALSLEQWQSIGGDFINQLKDLTLTFFSAKLVIDGQITLGAMLSIQFIIGQLNNPLIMIINFIKQFQDADIAIERLNEIHNKDNEENKIYSSFENGDIKLNEVAFKYNGTNEYIFNGLNIRIPYKKTTAIVGTSGSGKTTLLKLLLQFYPPNQGSITLNETPFENISPSRWRSECGVVMQDGYIFNDTIANNIALGEADHISMERLWQAINIANIDEFIESLPLGLNTKIGSEGMGISGGQKQRILIARAVYKSPKYIFFDEATSALDANNEKKIIENLESFFKDKTAIIVAHRLSTVKHADKIIVMEDGEVEEEGTHNELVEKKGKYYQLVKNQLELGN</sequence>
<organism evidence="15 16">
    <name type="scientific">Chryseobacterium gallinarum</name>
    <dbReference type="NCBI Taxonomy" id="1324352"/>
    <lineage>
        <taxon>Bacteria</taxon>
        <taxon>Pseudomonadati</taxon>
        <taxon>Bacteroidota</taxon>
        <taxon>Flavobacteriia</taxon>
        <taxon>Flavobacteriales</taxon>
        <taxon>Weeksellaceae</taxon>
        <taxon>Chryseobacterium group</taxon>
        <taxon>Chryseobacterium</taxon>
    </lineage>
</organism>
<evidence type="ECO:0000256" key="9">
    <source>
        <dbReference type="ARBA" id="ARBA00023136"/>
    </source>
</evidence>
<dbReference type="InterPro" id="IPR036640">
    <property type="entry name" value="ABC1_TM_sf"/>
</dbReference>
<evidence type="ECO:0000256" key="3">
    <source>
        <dbReference type="ARBA" id="ARBA00022475"/>
    </source>
</evidence>
<dbReference type="GO" id="GO:0016887">
    <property type="term" value="F:ATP hydrolysis activity"/>
    <property type="evidence" value="ECO:0007669"/>
    <property type="project" value="InterPro"/>
</dbReference>
<evidence type="ECO:0000259" key="14">
    <source>
        <dbReference type="PROSITE" id="PS50990"/>
    </source>
</evidence>
<dbReference type="GO" id="GO:0006508">
    <property type="term" value="P:proteolysis"/>
    <property type="evidence" value="ECO:0007669"/>
    <property type="project" value="InterPro"/>
</dbReference>
<evidence type="ECO:0000256" key="6">
    <source>
        <dbReference type="ARBA" id="ARBA00022840"/>
    </source>
</evidence>
<evidence type="ECO:0000313" key="16">
    <source>
        <dbReference type="Proteomes" id="UP000035213"/>
    </source>
</evidence>
<evidence type="ECO:0000256" key="4">
    <source>
        <dbReference type="ARBA" id="ARBA00022692"/>
    </source>
</evidence>
<evidence type="ECO:0000313" key="15">
    <source>
        <dbReference type="EMBL" id="AKK72572.1"/>
    </source>
</evidence>
<gene>
    <name evidence="15" type="ORF">OK18_07970</name>
</gene>
<dbReference type="PANTHER" id="PTHR24221">
    <property type="entry name" value="ATP-BINDING CASSETTE SUB-FAMILY B"/>
    <property type="match status" value="1"/>
</dbReference>
<evidence type="ECO:0000256" key="11">
    <source>
        <dbReference type="SAM" id="Phobius"/>
    </source>
</evidence>
<dbReference type="KEGG" id="cgn:OK18_07970"/>
<dbReference type="EMBL" id="CP009928">
    <property type="protein sequence ID" value="AKK72572.1"/>
    <property type="molecule type" value="Genomic_DNA"/>
</dbReference>
<dbReference type="PROSITE" id="PS50893">
    <property type="entry name" value="ABC_TRANSPORTER_2"/>
    <property type="match status" value="1"/>
</dbReference>
<proteinExistence type="predicted"/>
<keyword evidence="5" id="KW-0547">Nucleotide-binding</keyword>
<dbReference type="InterPro" id="IPR003593">
    <property type="entry name" value="AAA+_ATPase"/>
</dbReference>
<dbReference type="GO" id="GO:0043213">
    <property type="term" value="P:bacteriocin transport"/>
    <property type="evidence" value="ECO:0007669"/>
    <property type="project" value="UniProtKB-KW"/>
</dbReference>
<keyword evidence="7" id="KW-0653">Protein transport</keyword>
<comment type="subcellular location">
    <subcellularLocation>
        <location evidence="1">Cell membrane</location>
        <topology evidence="1">Multi-pass membrane protein</topology>
    </subcellularLocation>
</comment>
<name>A0A0G3M6C1_CHRGL</name>
<feature type="transmembrane region" description="Helical" evidence="11">
    <location>
        <begin position="304"/>
        <end position="322"/>
    </location>
</feature>
<dbReference type="InterPro" id="IPR017871">
    <property type="entry name" value="ABC_transporter-like_CS"/>
</dbReference>
<dbReference type="SMART" id="SM00382">
    <property type="entry name" value="AAA"/>
    <property type="match status" value="1"/>
</dbReference>
<dbReference type="SUPFAM" id="SSF52540">
    <property type="entry name" value="P-loop containing nucleoside triphosphate hydrolases"/>
    <property type="match status" value="1"/>
</dbReference>
<dbReference type="AlphaFoldDB" id="A0A0G3M6C1"/>
<dbReference type="GO" id="GO:0005886">
    <property type="term" value="C:plasma membrane"/>
    <property type="evidence" value="ECO:0007669"/>
    <property type="project" value="UniProtKB-SubCell"/>
</dbReference>
<dbReference type="FunFam" id="3.40.50.300:FF:000299">
    <property type="entry name" value="ABC transporter ATP-binding protein/permease"/>
    <property type="match status" value="1"/>
</dbReference>
<evidence type="ECO:0000256" key="10">
    <source>
        <dbReference type="ARBA" id="ARBA00043264"/>
    </source>
</evidence>
<dbReference type="GO" id="GO:0015031">
    <property type="term" value="P:protein transport"/>
    <property type="evidence" value="ECO:0007669"/>
    <property type="project" value="UniProtKB-KW"/>
</dbReference>
<dbReference type="InterPro" id="IPR003439">
    <property type="entry name" value="ABC_transporter-like_ATP-bd"/>
</dbReference>
<evidence type="ECO:0000256" key="8">
    <source>
        <dbReference type="ARBA" id="ARBA00022989"/>
    </source>
</evidence>
<evidence type="ECO:0000256" key="5">
    <source>
        <dbReference type="ARBA" id="ARBA00022741"/>
    </source>
</evidence>
<dbReference type="InterPro" id="IPR027417">
    <property type="entry name" value="P-loop_NTPase"/>
</dbReference>
<feature type="transmembrane region" description="Helical" evidence="11">
    <location>
        <begin position="328"/>
        <end position="346"/>
    </location>
</feature>
<reference evidence="15 16" key="1">
    <citation type="submission" date="2014-11" db="EMBL/GenBank/DDBJ databases">
        <authorList>
            <person name="Park G.-S."/>
            <person name="Hong S.-J."/>
            <person name="Jung B.K."/>
            <person name="Khan A.R."/>
            <person name="Kwak Y."/>
            <person name="Shin J.-H."/>
        </authorList>
    </citation>
    <scope>NUCLEOTIDE SEQUENCE [LARGE SCALE GENOMIC DNA]</scope>
    <source>
        <strain evidence="15 16">DSM 27622</strain>
    </source>
</reference>
<dbReference type="InterPro" id="IPR039421">
    <property type="entry name" value="Type_1_exporter"/>
</dbReference>
<dbReference type="OrthoDB" id="9760358at2"/>
<dbReference type="PROSITE" id="PS50990">
    <property type="entry name" value="PEPTIDASE_C39"/>
    <property type="match status" value="1"/>
</dbReference>
<dbReference type="PROSITE" id="PS00211">
    <property type="entry name" value="ABC_TRANSPORTER_1"/>
    <property type="match status" value="1"/>
</dbReference>
<dbReference type="PROSITE" id="PS50929">
    <property type="entry name" value="ABC_TM1F"/>
    <property type="match status" value="1"/>
</dbReference>
<dbReference type="CDD" id="cd02418">
    <property type="entry name" value="Peptidase_C39B"/>
    <property type="match status" value="1"/>
</dbReference>
<accession>A0A0G3M6C1</accession>
<dbReference type="InterPro" id="IPR005074">
    <property type="entry name" value="Peptidase_C39"/>
</dbReference>
<keyword evidence="2" id="KW-0813">Transport</keyword>
<feature type="domain" description="ABC transporter" evidence="12">
    <location>
        <begin position="500"/>
        <end position="736"/>
    </location>
</feature>
<keyword evidence="3" id="KW-1003">Cell membrane</keyword>
<evidence type="ECO:0000259" key="13">
    <source>
        <dbReference type="PROSITE" id="PS50929"/>
    </source>
</evidence>